<feature type="region of interest" description="Disordered" evidence="1">
    <location>
        <begin position="1"/>
        <end position="77"/>
    </location>
</feature>
<keyword evidence="3" id="KW-1185">Reference proteome</keyword>
<protein>
    <submittedName>
        <fullName evidence="2">Uncharacterized protein</fullName>
    </submittedName>
</protein>
<name>A0A0D2KT10_9CHLO</name>
<dbReference type="RefSeq" id="XP_013897648.1">
    <property type="nucleotide sequence ID" value="XM_014042194.1"/>
</dbReference>
<dbReference type="AlphaFoldDB" id="A0A0D2KT10"/>
<dbReference type="EMBL" id="KK102119">
    <property type="protein sequence ID" value="KIY98628.1"/>
    <property type="molecule type" value="Genomic_DNA"/>
</dbReference>
<evidence type="ECO:0000256" key="1">
    <source>
        <dbReference type="SAM" id="MobiDB-lite"/>
    </source>
</evidence>
<evidence type="ECO:0000313" key="2">
    <source>
        <dbReference type="EMBL" id="KIY98628.1"/>
    </source>
</evidence>
<feature type="compositionally biased region" description="Basic and acidic residues" evidence="1">
    <location>
        <begin position="1"/>
        <end position="10"/>
    </location>
</feature>
<evidence type="ECO:0000313" key="3">
    <source>
        <dbReference type="Proteomes" id="UP000054498"/>
    </source>
</evidence>
<gene>
    <name evidence="2" type="ORF">MNEG_9333</name>
</gene>
<feature type="compositionally biased region" description="Pro residues" evidence="1">
    <location>
        <begin position="54"/>
        <end position="69"/>
    </location>
</feature>
<proteinExistence type="predicted"/>
<accession>A0A0D2KT10</accession>
<feature type="compositionally biased region" description="Low complexity" evidence="1">
    <location>
        <begin position="27"/>
        <end position="38"/>
    </location>
</feature>
<dbReference type="GeneID" id="25742208"/>
<sequence>MPAALHDDAPRAATAADAPTAPPPAPTTAAPPAASAADVEASEAYPAARRPLLAAPPQPSGGMPLPMPDMTPDNPLGPCAVPGSYYNGVNCRRIYPAGRGDRDRDRRLPPIDTHCVECRDCGRLDSWCLGHCWRWCPERSG</sequence>
<dbReference type="Proteomes" id="UP000054498">
    <property type="component" value="Unassembled WGS sequence"/>
</dbReference>
<reference evidence="2 3" key="1">
    <citation type="journal article" date="2013" name="BMC Genomics">
        <title>Reconstruction of the lipid metabolism for the microalga Monoraphidium neglectum from its genome sequence reveals characteristics suitable for biofuel production.</title>
        <authorList>
            <person name="Bogen C."/>
            <person name="Al-Dilaimi A."/>
            <person name="Albersmeier A."/>
            <person name="Wichmann J."/>
            <person name="Grundmann M."/>
            <person name="Rupp O."/>
            <person name="Lauersen K.J."/>
            <person name="Blifernez-Klassen O."/>
            <person name="Kalinowski J."/>
            <person name="Goesmann A."/>
            <person name="Mussgnug J.H."/>
            <person name="Kruse O."/>
        </authorList>
    </citation>
    <scope>NUCLEOTIDE SEQUENCE [LARGE SCALE GENOMIC DNA]</scope>
    <source>
        <strain evidence="2 3">SAG 48.87</strain>
    </source>
</reference>
<dbReference type="KEGG" id="mng:MNEG_9333"/>
<organism evidence="2 3">
    <name type="scientific">Monoraphidium neglectum</name>
    <dbReference type="NCBI Taxonomy" id="145388"/>
    <lineage>
        <taxon>Eukaryota</taxon>
        <taxon>Viridiplantae</taxon>
        <taxon>Chlorophyta</taxon>
        <taxon>core chlorophytes</taxon>
        <taxon>Chlorophyceae</taxon>
        <taxon>CS clade</taxon>
        <taxon>Sphaeropleales</taxon>
        <taxon>Selenastraceae</taxon>
        <taxon>Monoraphidium</taxon>
    </lineage>
</organism>